<organism evidence="11 12">
    <name type="scientific">Rotaria magnacalcarata</name>
    <dbReference type="NCBI Taxonomy" id="392030"/>
    <lineage>
        <taxon>Eukaryota</taxon>
        <taxon>Metazoa</taxon>
        <taxon>Spiralia</taxon>
        <taxon>Gnathifera</taxon>
        <taxon>Rotifera</taxon>
        <taxon>Eurotatoria</taxon>
        <taxon>Bdelloidea</taxon>
        <taxon>Philodinida</taxon>
        <taxon>Philodinidae</taxon>
        <taxon>Rotaria</taxon>
    </lineage>
</organism>
<keyword evidence="5" id="KW-0378">Hydrolase</keyword>
<dbReference type="InterPro" id="IPR023696">
    <property type="entry name" value="Ureohydrolase_dom_sf"/>
</dbReference>
<comment type="similarity">
    <text evidence="2">Belongs to the histone deacetylase family. HD type 2 subfamily.</text>
</comment>
<evidence type="ECO:0000259" key="10">
    <source>
        <dbReference type="Pfam" id="PF00850"/>
    </source>
</evidence>
<evidence type="ECO:0000256" key="8">
    <source>
        <dbReference type="ARBA" id="ARBA00023163"/>
    </source>
</evidence>
<dbReference type="PANTHER" id="PTHR10625">
    <property type="entry name" value="HISTONE DEACETYLASE HDAC1-RELATED"/>
    <property type="match status" value="1"/>
</dbReference>
<protein>
    <recommendedName>
        <fullName evidence="3">histone deacetylase</fullName>
        <ecNumber evidence="3">3.5.1.98</ecNumber>
    </recommendedName>
</protein>
<dbReference type="Gene3D" id="3.40.800.20">
    <property type="entry name" value="Histone deacetylase domain"/>
    <property type="match status" value="1"/>
</dbReference>
<dbReference type="GO" id="GO:0000118">
    <property type="term" value="C:histone deacetylase complex"/>
    <property type="evidence" value="ECO:0007669"/>
    <property type="project" value="TreeGrafter"/>
</dbReference>
<sequence>MQGATPIENAICHMIHILSPASTVDHRINCKASPAIFDTNNNKIQIERVLIVDLTCEHGSGIQSIYYESNQVFYISIHDDNHQAELNYHECGKNDGLGYTMNIPLSSIDSIDDSDYITIINELVLPITRAFKPELIVVCVDFHVQTLTPLCYAWIIEQLSMISNSKVVVALDGNLASVSSRVTYVQTVLSVLIGKLSSINNDKWKNNINIHGDVRQKIDLVRQEHKKFWPCFT</sequence>
<accession>A0A8S2Z400</accession>
<keyword evidence="4" id="KW-0678">Repressor</keyword>
<dbReference type="EMBL" id="CAJOBH010097087">
    <property type="protein sequence ID" value="CAF4594848.1"/>
    <property type="molecule type" value="Genomic_DNA"/>
</dbReference>
<keyword evidence="6" id="KW-0156">Chromatin regulator</keyword>
<dbReference type="InterPro" id="IPR023801">
    <property type="entry name" value="His_deacetylse_dom"/>
</dbReference>
<comment type="subcellular location">
    <subcellularLocation>
        <location evidence="1">Nucleus</location>
    </subcellularLocation>
</comment>
<evidence type="ECO:0000256" key="3">
    <source>
        <dbReference type="ARBA" id="ARBA00012111"/>
    </source>
</evidence>
<dbReference type="GO" id="GO:0141221">
    <property type="term" value="F:histone deacetylase activity, hydrolytic mechanism"/>
    <property type="evidence" value="ECO:0007669"/>
    <property type="project" value="UniProtKB-EC"/>
</dbReference>
<evidence type="ECO:0000256" key="2">
    <source>
        <dbReference type="ARBA" id="ARBA00007738"/>
    </source>
</evidence>
<evidence type="ECO:0000256" key="1">
    <source>
        <dbReference type="ARBA" id="ARBA00004123"/>
    </source>
</evidence>
<reference evidence="11" key="1">
    <citation type="submission" date="2021-02" db="EMBL/GenBank/DDBJ databases">
        <authorList>
            <person name="Nowell W R."/>
        </authorList>
    </citation>
    <scope>NUCLEOTIDE SEQUENCE</scope>
</reference>
<evidence type="ECO:0000256" key="9">
    <source>
        <dbReference type="ARBA" id="ARBA00023242"/>
    </source>
</evidence>
<keyword evidence="9" id="KW-0539">Nucleus</keyword>
<dbReference type="PANTHER" id="PTHR10625:SF5">
    <property type="entry name" value="HISTONE DEACETYLASE"/>
    <property type="match status" value="1"/>
</dbReference>
<feature type="domain" description="Histone deacetylase" evidence="10">
    <location>
        <begin position="42"/>
        <end position="184"/>
    </location>
</feature>
<dbReference type="SUPFAM" id="SSF52768">
    <property type="entry name" value="Arginase/deacetylase"/>
    <property type="match status" value="1"/>
</dbReference>
<keyword evidence="7" id="KW-0805">Transcription regulation</keyword>
<dbReference type="InterPro" id="IPR037138">
    <property type="entry name" value="His_deacetylse_dom_sf"/>
</dbReference>
<evidence type="ECO:0000256" key="7">
    <source>
        <dbReference type="ARBA" id="ARBA00023015"/>
    </source>
</evidence>
<gene>
    <name evidence="11" type="ORF">BYL167_LOCUS39870</name>
</gene>
<name>A0A8S2Z400_9BILA</name>
<proteinExistence type="inferred from homology"/>
<comment type="caution">
    <text evidence="11">The sequence shown here is derived from an EMBL/GenBank/DDBJ whole genome shotgun (WGS) entry which is preliminary data.</text>
</comment>
<dbReference type="Proteomes" id="UP000681967">
    <property type="component" value="Unassembled WGS sequence"/>
</dbReference>
<evidence type="ECO:0000256" key="5">
    <source>
        <dbReference type="ARBA" id="ARBA00022801"/>
    </source>
</evidence>
<dbReference type="GO" id="GO:0040029">
    <property type="term" value="P:epigenetic regulation of gene expression"/>
    <property type="evidence" value="ECO:0007669"/>
    <property type="project" value="TreeGrafter"/>
</dbReference>
<evidence type="ECO:0000313" key="12">
    <source>
        <dbReference type="Proteomes" id="UP000681967"/>
    </source>
</evidence>
<dbReference type="Pfam" id="PF00850">
    <property type="entry name" value="Hist_deacetyl"/>
    <property type="match status" value="1"/>
</dbReference>
<evidence type="ECO:0000256" key="6">
    <source>
        <dbReference type="ARBA" id="ARBA00022853"/>
    </source>
</evidence>
<dbReference type="EC" id="3.5.1.98" evidence="3"/>
<dbReference type="AlphaFoldDB" id="A0A8S2Z400"/>
<evidence type="ECO:0000313" key="11">
    <source>
        <dbReference type="EMBL" id="CAF4594848.1"/>
    </source>
</evidence>
<keyword evidence="8" id="KW-0804">Transcription</keyword>
<evidence type="ECO:0000256" key="4">
    <source>
        <dbReference type="ARBA" id="ARBA00022491"/>
    </source>
</evidence>